<dbReference type="Proteomes" id="UP000663760">
    <property type="component" value="Chromosome 16"/>
</dbReference>
<dbReference type="AlphaFoldDB" id="A0A7I8JT72"/>
<dbReference type="EMBL" id="LR743603">
    <property type="protein sequence ID" value="CAA2633534.1"/>
    <property type="molecule type" value="Genomic_DNA"/>
</dbReference>
<reference evidence="1" key="1">
    <citation type="submission" date="2019-12" db="EMBL/GenBank/DDBJ databases">
        <authorList>
            <person name="Scholz U."/>
            <person name="Mascher M."/>
            <person name="Fiebig A."/>
        </authorList>
    </citation>
    <scope>NUCLEOTIDE SEQUENCE</scope>
</reference>
<proteinExistence type="predicted"/>
<keyword evidence="3" id="KW-1185">Reference proteome</keyword>
<protein>
    <submittedName>
        <fullName evidence="1">Uncharacterized protein</fullName>
    </submittedName>
</protein>
<dbReference type="EMBL" id="LR746279">
    <property type="protein sequence ID" value="CAA7409857.1"/>
    <property type="molecule type" value="Genomic_DNA"/>
</dbReference>
<accession>A0A7I8JT72</accession>
<gene>
    <name evidence="1" type="ORF">SI7747_16019043</name>
    <name evidence="2" type="ORF">SI8410_16020535</name>
</gene>
<evidence type="ECO:0000313" key="3">
    <source>
        <dbReference type="Proteomes" id="UP000663760"/>
    </source>
</evidence>
<evidence type="ECO:0000313" key="2">
    <source>
        <dbReference type="EMBL" id="CAA7409857.1"/>
    </source>
</evidence>
<sequence length="39" mass="4535">MYSDWLSGCSILFESLCGWFDGEIGHLLKNKNRDIWGSR</sequence>
<evidence type="ECO:0000313" key="1">
    <source>
        <dbReference type="EMBL" id="CAA2633534.1"/>
    </source>
</evidence>
<name>A0A7I8JT72_SPIIN</name>
<organism evidence="1">
    <name type="scientific">Spirodela intermedia</name>
    <name type="common">Intermediate duckweed</name>
    <dbReference type="NCBI Taxonomy" id="51605"/>
    <lineage>
        <taxon>Eukaryota</taxon>
        <taxon>Viridiplantae</taxon>
        <taxon>Streptophyta</taxon>
        <taxon>Embryophyta</taxon>
        <taxon>Tracheophyta</taxon>
        <taxon>Spermatophyta</taxon>
        <taxon>Magnoliopsida</taxon>
        <taxon>Liliopsida</taxon>
        <taxon>Araceae</taxon>
        <taxon>Lemnoideae</taxon>
        <taxon>Spirodela</taxon>
    </lineage>
</organism>